<dbReference type="Proteomes" id="UP000295345">
    <property type="component" value="Unassembled WGS sequence"/>
</dbReference>
<name>A0A4R4TSD0_9ACTN</name>
<feature type="compositionally biased region" description="Low complexity" evidence="1">
    <location>
        <begin position="75"/>
        <end position="87"/>
    </location>
</feature>
<evidence type="ECO:0000256" key="1">
    <source>
        <dbReference type="SAM" id="MobiDB-lite"/>
    </source>
</evidence>
<evidence type="ECO:0000313" key="2">
    <source>
        <dbReference type="EMBL" id="TDC77039.1"/>
    </source>
</evidence>
<evidence type="ECO:0008006" key="4">
    <source>
        <dbReference type="Google" id="ProtNLM"/>
    </source>
</evidence>
<evidence type="ECO:0000313" key="3">
    <source>
        <dbReference type="Proteomes" id="UP000295345"/>
    </source>
</evidence>
<proteinExistence type="predicted"/>
<reference evidence="2 3" key="1">
    <citation type="submission" date="2019-03" db="EMBL/GenBank/DDBJ databases">
        <title>Draft genome sequences of novel Actinobacteria.</title>
        <authorList>
            <person name="Sahin N."/>
            <person name="Ay H."/>
            <person name="Saygin H."/>
        </authorList>
    </citation>
    <scope>NUCLEOTIDE SEQUENCE [LARGE SCALE GENOMIC DNA]</scope>
    <source>
        <strain evidence="2 3">DSM 41900</strain>
    </source>
</reference>
<dbReference type="OrthoDB" id="3293636at2"/>
<accession>A0A4R4TSD0</accession>
<comment type="caution">
    <text evidence="2">The sequence shown here is derived from an EMBL/GenBank/DDBJ whole genome shotgun (WGS) entry which is preliminary data.</text>
</comment>
<dbReference type="AlphaFoldDB" id="A0A4R4TSD0"/>
<dbReference type="EMBL" id="SMKI01000063">
    <property type="protein sequence ID" value="TDC77039.1"/>
    <property type="molecule type" value="Genomic_DNA"/>
</dbReference>
<protein>
    <recommendedName>
        <fullName evidence="4">Secreted protein</fullName>
    </recommendedName>
</protein>
<feature type="region of interest" description="Disordered" evidence="1">
    <location>
        <begin position="41"/>
        <end position="89"/>
    </location>
</feature>
<keyword evidence="3" id="KW-1185">Reference proteome</keyword>
<gene>
    <name evidence="2" type="ORF">E1283_08410</name>
</gene>
<organism evidence="2 3">
    <name type="scientific">Streptomyces hainanensis</name>
    <dbReference type="NCBI Taxonomy" id="402648"/>
    <lineage>
        <taxon>Bacteria</taxon>
        <taxon>Bacillati</taxon>
        <taxon>Actinomycetota</taxon>
        <taxon>Actinomycetes</taxon>
        <taxon>Kitasatosporales</taxon>
        <taxon>Streptomycetaceae</taxon>
        <taxon>Streptomyces</taxon>
    </lineage>
</organism>
<sequence length="158" mass="16708">MAPMQRFLVRVGKAVAWVVSTGAAVGVAWLGVHAVLGAASEPPRAVQVSDDVSDGPPEASSTRRPRPPDAHDSSESSMESGTSGVETVNTAGGEVVLLVGSDSAELISATPNPGWEIRTREQEGLIRVMFTDEEGRRAPVTVLCAWLDSPPEIQTYRD</sequence>